<feature type="domain" description="Cytochrome C biogenesis protein transmembrane" evidence="8">
    <location>
        <begin position="306"/>
        <end position="520"/>
    </location>
</feature>
<dbReference type="CDD" id="cd02953">
    <property type="entry name" value="DsbDgamma"/>
    <property type="match status" value="1"/>
</dbReference>
<dbReference type="PANTHER" id="PTHR32234:SF3">
    <property type="entry name" value="SUPPRESSION OF COPPER SENSITIVITY PROTEIN"/>
    <property type="match status" value="1"/>
</dbReference>
<feature type="signal peptide" evidence="7">
    <location>
        <begin position="1"/>
        <end position="34"/>
    </location>
</feature>
<keyword evidence="2 6" id="KW-0812">Transmembrane</keyword>
<organism evidence="10 11">
    <name type="scientific">Aliivibrio sifiae</name>
    <dbReference type="NCBI Taxonomy" id="566293"/>
    <lineage>
        <taxon>Bacteria</taxon>
        <taxon>Pseudomonadati</taxon>
        <taxon>Pseudomonadota</taxon>
        <taxon>Gammaproteobacteria</taxon>
        <taxon>Vibrionales</taxon>
        <taxon>Vibrionaceae</taxon>
        <taxon>Aliivibrio</taxon>
    </lineage>
</organism>
<dbReference type="InterPro" id="IPR035671">
    <property type="entry name" value="DsbD_gamma"/>
</dbReference>
<name>A0A2S7X3J9_9GAMM</name>
<feature type="transmembrane region" description="Helical" evidence="6">
    <location>
        <begin position="388"/>
        <end position="408"/>
    </location>
</feature>
<dbReference type="OrthoDB" id="9811036at2"/>
<proteinExistence type="predicted"/>
<feature type="transmembrane region" description="Helical" evidence="6">
    <location>
        <begin position="429"/>
        <end position="460"/>
    </location>
</feature>
<keyword evidence="3" id="KW-0201">Cytochrome c-type biogenesis</keyword>
<dbReference type="GO" id="GO:0015035">
    <property type="term" value="F:protein-disulfide reductase activity"/>
    <property type="evidence" value="ECO:0007669"/>
    <property type="project" value="TreeGrafter"/>
</dbReference>
<dbReference type="GO" id="GO:0017004">
    <property type="term" value="P:cytochrome complex assembly"/>
    <property type="evidence" value="ECO:0007669"/>
    <property type="project" value="UniProtKB-KW"/>
</dbReference>
<dbReference type="PANTHER" id="PTHR32234">
    <property type="entry name" value="THIOL:DISULFIDE INTERCHANGE PROTEIN DSBD"/>
    <property type="match status" value="1"/>
</dbReference>
<dbReference type="InterPro" id="IPR036249">
    <property type="entry name" value="Thioredoxin-like_sf"/>
</dbReference>
<feature type="transmembrane region" description="Helical" evidence="6">
    <location>
        <begin position="348"/>
        <end position="368"/>
    </location>
</feature>
<evidence type="ECO:0000256" key="4">
    <source>
        <dbReference type="ARBA" id="ARBA00022989"/>
    </source>
</evidence>
<feature type="domain" description="Thiol:disulfide interchange protein DsbD N-terminal" evidence="9">
    <location>
        <begin position="64"/>
        <end position="168"/>
    </location>
</feature>
<evidence type="ECO:0000256" key="6">
    <source>
        <dbReference type="SAM" id="Phobius"/>
    </source>
</evidence>
<protein>
    <submittedName>
        <fullName evidence="10">Cytochrome C biogenesis protein</fullName>
    </submittedName>
</protein>
<feature type="transmembrane region" description="Helical" evidence="6">
    <location>
        <begin position="304"/>
        <end position="328"/>
    </location>
</feature>
<keyword evidence="4 6" id="KW-1133">Transmembrane helix</keyword>
<feature type="transmembrane region" description="Helical" evidence="6">
    <location>
        <begin position="525"/>
        <end position="544"/>
    </location>
</feature>
<dbReference type="GO" id="GO:0016020">
    <property type="term" value="C:membrane"/>
    <property type="evidence" value="ECO:0007669"/>
    <property type="project" value="UniProtKB-SubCell"/>
</dbReference>
<reference evidence="10 11" key="1">
    <citation type="submission" date="2016-12" db="EMBL/GenBank/DDBJ databases">
        <title>Diversity of luminous bacteria.</title>
        <authorList>
            <person name="Yoshizawa S."/>
            <person name="Kogure K."/>
        </authorList>
    </citation>
    <scope>NUCLEOTIDE SEQUENCE [LARGE SCALE GENOMIC DNA]</scope>
    <source>
        <strain evidence="10 11">ATCC 33715</strain>
    </source>
</reference>
<dbReference type="SUPFAM" id="SSF52833">
    <property type="entry name" value="Thioredoxin-like"/>
    <property type="match status" value="1"/>
</dbReference>
<evidence type="ECO:0000256" key="3">
    <source>
        <dbReference type="ARBA" id="ARBA00022748"/>
    </source>
</evidence>
<evidence type="ECO:0000313" key="10">
    <source>
        <dbReference type="EMBL" id="PQJ84796.1"/>
    </source>
</evidence>
<keyword evidence="7" id="KW-0732">Signal</keyword>
<dbReference type="Pfam" id="PF13899">
    <property type="entry name" value="Thioredoxin_7"/>
    <property type="match status" value="1"/>
</dbReference>
<evidence type="ECO:0000256" key="5">
    <source>
        <dbReference type="ARBA" id="ARBA00023136"/>
    </source>
</evidence>
<dbReference type="AlphaFoldDB" id="A0A2S7X3J9"/>
<comment type="subcellular location">
    <subcellularLocation>
        <location evidence="1">Membrane</location>
        <topology evidence="1">Multi-pass membrane protein</topology>
    </subcellularLocation>
</comment>
<dbReference type="InterPro" id="IPR028250">
    <property type="entry name" value="DsbDN"/>
</dbReference>
<dbReference type="Proteomes" id="UP000239263">
    <property type="component" value="Unassembled WGS sequence"/>
</dbReference>
<sequence length="704" mass="77345">MFTIQKNKSIARLRSVMILTATLLLSLFAVPAMAQSLSTGWLTHPDHPPAQVRFMLTGEVDKVNNQARGLLEVKLDGEWKTYWRSPGEGGVSPVLDWSNSNNVSNLKWHWPTPAYYEQSGIMTLGYKHDVIFPMELTFNDINKPVNFSGKLTLPTCTNICVLTEYDLELDPIALTDIEANPEAQHLYQQGISNVPTQSNLTRIIAASFNHESQQLQLQLEHTDGWEKPQILVDGQEITDDYFAQPSITIDGDIATATYKVTNWLGKTDLVGKSISITVSDALFSHELSTVIDNKPFVERSSTSLLTIMAFALLGGLILNIMPCVLPVLGMKLNSMLASSQSTKRSIRLQFFASAAGIISSFWLIAVGLLALKLTGNAIGWGIQFQSPIFIGFMVTITALFTANLLGLFEIQLPSRFSTSIANKGNNSTLGHFIQGMFATLLATPCSAPFLGTAVAFALGASTIEMLLVFTFLGLGMALPWLLFALFPNFVTLMPRPGSWMNKVKVLFGLMMLITTLWLLSLLTPFIGGFSTFIIGFLLSIYLLYRVGKTQGKNTVIAIIAVIVLTSSAALIIGSMTTKHWATPIEDNLAWQPLNENAINEYVEQGKTVFVDVTADWCITCKANKIGVILQDPVYPALQQKNIITMKGDWTHPSTKITNYLKSHQRFGVPLNVVYGPNAPQGIALPVLLNSDDVIQALEYAGRTP</sequence>
<evidence type="ECO:0000259" key="9">
    <source>
        <dbReference type="Pfam" id="PF11412"/>
    </source>
</evidence>
<feature type="transmembrane region" description="Helical" evidence="6">
    <location>
        <begin position="466"/>
        <end position="491"/>
    </location>
</feature>
<feature type="transmembrane region" description="Helical" evidence="6">
    <location>
        <begin position="556"/>
        <end position="575"/>
    </location>
</feature>
<evidence type="ECO:0000313" key="11">
    <source>
        <dbReference type="Proteomes" id="UP000239263"/>
    </source>
</evidence>
<evidence type="ECO:0000256" key="7">
    <source>
        <dbReference type="SAM" id="SignalP"/>
    </source>
</evidence>
<dbReference type="EMBL" id="MSCO01000002">
    <property type="protein sequence ID" value="PQJ84796.1"/>
    <property type="molecule type" value="Genomic_DNA"/>
</dbReference>
<dbReference type="Gene3D" id="3.40.30.10">
    <property type="entry name" value="Glutaredoxin"/>
    <property type="match status" value="1"/>
</dbReference>
<dbReference type="Pfam" id="PF11412">
    <property type="entry name" value="DsbD_N"/>
    <property type="match status" value="1"/>
</dbReference>
<comment type="caution">
    <text evidence="10">The sequence shown here is derived from an EMBL/GenBank/DDBJ whole genome shotgun (WGS) entry which is preliminary data.</text>
</comment>
<evidence type="ECO:0000259" key="8">
    <source>
        <dbReference type="Pfam" id="PF02683"/>
    </source>
</evidence>
<dbReference type="GO" id="GO:0045454">
    <property type="term" value="P:cell redox homeostasis"/>
    <property type="evidence" value="ECO:0007669"/>
    <property type="project" value="TreeGrafter"/>
</dbReference>
<gene>
    <name evidence="10" type="ORF">BTO22_14980</name>
</gene>
<evidence type="ECO:0000256" key="1">
    <source>
        <dbReference type="ARBA" id="ARBA00004141"/>
    </source>
</evidence>
<feature type="transmembrane region" description="Helical" evidence="6">
    <location>
        <begin position="503"/>
        <end position="519"/>
    </location>
</feature>
<dbReference type="InterPro" id="IPR003834">
    <property type="entry name" value="Cyt_c_assmbl_TM_dom"/>
</dbReference>
<keyword evidence="5 6" id="KW-0472">Membrane</keyword>
<evidence type="ECO:0000256" key="2">
    <source>
        <dbReference type="ARBA" id="ARBA00022692"/>
    </source>
</evidence>
<feature type="chain" id="PRO_5015723729" evidence="7">
    <location>
        <begin position="35"/>
        <end position="704"/>
    </location>
</feature>
<dbReference type="Pfam" id="PF02683">
    <property type="entry name" value="DsbD_TM"/>
    <property type="match status" value="1"/>
</dbReference>
<accession>A0A2S7X3J9</accession>